<dbReference type="VEuPathDB" id="FungiDB:BD410DRAFT_810666"/>
<evidence type="ECO:0000313" key="3">
    <source>
        <dbReference type="Proteomes" id="UP000294933"/>
    </source>
</evidence>
<dbReference type="AlphaFoldDB" id="A0A4Y7PDK1"/>
<feature type="compositionally biased region" description="Basic and acidic residues" evidence="1">
    <location>
        <begin position="13"/>
        <end position="27"/>
    </location>
</feature>
<feature type="compositionally biased region" description="Basic and acidic residues" evidence="1">
    <location>
        <begin position="106"/>
        <end position="130"/>
    </location>
</feature>
<organism evidence="2 3">
    <name type="scientific">Rickenella mellea</name>
    <dbReference type="NCBI Taxonomy" id="50990"/>
    <lineage>
        <taxon>Eukaryota</taxon>
        <taxon>Fungi</taxon>
        <taxon>Dikarya</taxon>
        <taxon>Basidiomycota</taxon>
        <taxon>Agaricomycotina</taxon>
        <taxon>Agaricomycetes</taxon>
        <taxon>Hymenochaetales</taxon>
        <taxon>Rickenellaceae</taxon>
        <taxon>Rickenella</taxon>
    </lineage>
</organism>
<feature type="region of interest" description="Disordered" evidence="1">
    <location>
        <begin position="1"/>
        <end position="53"/>
    </location>
</feature>
<dbReference type="Proteomes" id="UP000294933">
    <property type="component" value="Unassembled WGS sequence"/>
</dbReference>
<sequence>MLIQQPIPAPSFVKKEEVDDEEIDRKPRLTAAQKGKGKPVSLPIPPLSPIESKSVLRGRGRAFMKREESDDETIAKAVRKVMREDNWLRYLERRLTGVKCSLSGKNSRDHGKSEPEVDQTRDGPDQRWTEAETEQTEQRSSGQLYMSTLSGQGNFAMQRAFGLTGDGKKRSLGAQHKRCGGDN</sequence>
<evidence type="ECO:0000313" key="2">
    <source>
        <dbReference type="EMBL" id="TDL13306.1"/>
    </source>
</evidence>
<gene>
    <name evidence="2" type="ORF">BD410DRAFT_810666</name>
</gene>
<evidence type="ECO:0000256" key="1">
    <source>
        <dbReference type="SAM" id="MobiDB-lite"/>
    </source>
</evidence>
<keyword evidence="3" id="KW-1185">Reference proteome</keyword>
<feature type="region of interest" description="Disordered" evidence="1">
    <location>
        <begin position="99"/>
        <end position="144"/>
    </location>
</feature>
<accession>A0A4Y7PDK1</accession>
<feature type="region of interest" description="Disordered" evidence="1">
    <location>
        <begin position="160"/>
        <end position="183"/>
    </location>
</feature>
<proteinExistence type="predicted"/>
<dbReference type="EMBL" id="ML170740">
    <property type="protein sequence ID" value="TDL13306.1"/>
    <property type="molecule type" value="Genomic_DNA"/>
</dbReference>
<name>A0A4Y7PDK1_9AGAM</name>
<reference evidence="2 3" key="1">
    <citation type="submission" date="2018-06" db="EMBL/GenBank/DDBJ databases">
        <title>A transcriptomic atlas of mushroom development highlights an independent origin of complex multicellularity.</title>
        <authorList>
            <consortium name="DOE Joint Genome Institute"/>
            <person name="Krizsan K."/>
            <person name="Almasi E."/>
            <person name="Merenyi Z."/>
            <person name="Sahu N."/>
            <person name="Viragh M."/>
            <person name="Koszo T."/>
            <person name="Mondo S."/>
            <person name="Kiss B."/>
            <person name="Balint B."/>
            <person name="Kues U."/>
            <person name="Barry K."/>
            <person name="Hegedus J.C."/>
            <person name="Henrissat B."/>
            <person name="Johnson J."/>
            <person name="Lipzen A."/>
            <person name="Ohm R."/>
            <person name="Nagy I."/>
            <person name="Pangilinan J."/>
            <person name="Yan J."/>
            <person name="Xiong Y."/>
            <person name="Grigoriev I.V."/>
            <person name="Hibbett D.S."/>
            <person name="Nagy L.G."/>
        </authorList>
    </citation>
    <scope>NUCLEOTIDE SEQUENCE [LARGE SCALE GENOMIC DNA]</scope>
    <source>
        <strain evidence="2 3">SZMC22713</strain>
    </source>
</reference>
<protein>
    <submittedName>
        <fullName evidence="2">Uncharacterized protein</fullName>
    </submittedName>
</protein>